<accession>A0A438GQC3</accession>
<sequence length="183" mass="20392">MEAFLIQMQATFSTAPKFPTIACPDLDASSSASNFQSLYFGCSRRMSTVHHSWHIPLVVQDSNPPTTIVAAVRNTKSKRNRPLYSHCGIQGHTIDKRYKLHDYPPGYKFKPKAGTSNPQINQTISRLHERTLAPIETLQAGPSISDIHGPYSGHDDWKSTKQGNLDVLDSASFSYFPFNILAN</sequence>
<name>A0A438GQC3_VITVI</name>
<dbReference type="EMBL" id="QGNW01000371">
    <property type="protein sequence ID" value="RVW74392.1"/>
    <property type="molecule type" value="Genomic_DNA"/>
</dbReference>
<dbReference type="Proteomes" id="UP000288805">
    <property type="component" value="Unassembled WGS sequence"/>
</dbReference>
<proteinExistence type="predicted"/>
<organism evidence="1 2">
    <name type="scientific">Vitis vinifera</name>
    <name type="common">Grape</name>
    <dbReference type="NCBI Taxonomy" id="29760"/>
    <lineage>
        <taxon>Eukaryota</taxon>
        <taxon>Viridiplantae</taxon>
        <taxon>Streptophyta</taxon>
        <taxon>Embryophyta</taxon>
        <taxon>Tracheophyta</taxon>
        <taxon>Spermatophyta</taxon>
        <taxon>Magnoliopsida</taxon>
        <taxon>eudicotyledons</taxon>
        <taxon>Gunneridae</taxon>
        <taxon>Pentapetalae</taxon>
        <taxon>rosids</taxon>
        <taxon>Vitales</taxon>
        <taxon>Vitaceae</taxon>
        <taxon>Viteae</taxon>
        <taxon>Vitis</taxon>
    </lineage>
</organism>
<evidence type="ECO:0000313" key="1">
    <source>
        <dbReference type="EMBL" id="RVW74392.1"/>
    </source>
</evidence>
<protein>
    <submittedName>
        <fullName evidence="1">Uncharacterized protein</fullName>
    </submittedName>
</protein>
<evidence type="ECO:0000313" key="2">
    <source>
        <dbReference type="Proteomes" id="UP000288805"/>
    </source>
</evidence>
<reference evidence="1 2" key="1">
    <citation type="journal article" date="2018" name="PLoS Genet.">
        <title>Population sequencing reveals clonal diversity and ancestral inbreeding in the grapevine cultivar Chardonnay.</title>
        <authorList>
            <person name="Roach M.J."/>
            <person name="Johnson D.L."/>
            <person name="Bohlmann J."/>
            <person name="van Vuuren H.J."/>
            <person name="Jones S.J."/>
            <person name="Pretorius I.S."/>
            <person name="Schmidt S.A."/>
            <person name="Borneman A.R."/>
        </authorList>
    </citation>
    <scope>NUCLEOTIDE SEQUENCE [LARGE SCALE GENOMIC DNA]</scope>
    <source>
        <strain evidence="2">cv. Chardonnay</strain>
        <tissue evidence="1">Leaf</tissue>
    </source>
</reference>
<comment type="caution">
    <text evidence="1">The sequence shown here is derived from an EMBL/GenBank/DDBJ whole genome shotgun (WGS) entry which is preliminary data.</text>
</comment>
<dbReference type="AlphaFoldDB" id="A0A438GQC3"/>
<gene>
    <name evidence="1" type="ORF">CK203_056846</name>
</gene>